<organism evidence="1 2">
    <name type="scientific">Anaerocolumna jejuensis DSM 15929</name>
    <dbReference type="NCBI Taxonomy" id="1121322"/>
    <lineage>
        <taxon>Bacteria</taxon>
        <taxon>Bacillati</taxon>
        <taxon>Bacillota</taxon>
        <taxon>Clostridia</taxon>
        <taxon>Lachnospirales</taxon>
        <taxon>Lachnospiraceae</taxon>
        <taxon>Anaerocolumna</taxon>
    </lineage>
</organism>
<dbReference type="AlphaFoldDB" id="A0A1M7BCJ8"/>
<evidence type="ECO:0000313" key="1">
    <source>
        <dbReference type="EMBL" id="SHL52641.1"/>
    </source>
</evidence>
<dbReference type="RefSeq" id="WP_073279996.1">
    <property type="nucleotide sequence ID" value="NZ_FRAC01000036.1"/>
</dbReference>
<dbReference type="Proteomes" id="UP000184386">
    <property type="component" value="Unassembled WGS sequence"/>
</dbReference>
<dbReference type="EMBL" id="FRAC01000036">
    <property type="protein sequence ID" value="SHL52641.1"/>
    <property type="molecule type" value="Genomic_DNA"/>
</dbReference>
<protein>
    <submittedName>
        <fullName evidence="1">Uncharacterized protein</fullName>
    </submittedName>
</protein>
<keyword evidence="2" id="KW-1185">Reference proteome</keyword>
<reference evidence="1 2" key="1">
    <citation type="submission" date="2016-11" db="EMBL/GenBank/DDBJ databases">
        <authorList>
            <person name="Jaros S."/>
            <person name="Januszkiewicz K."/>
            <person name="Wedrychowicz H."/>
        </authorList>
    </citation>
    <scope>NUCLEOTIDE SEQUENCE [LARGE SCALE GENOMIC DNA]</scope>
    <source>
        <strain evidence="1 2">DSM 15929</strain>
    </source>
</reference>
<name>A0A1M7BCJ8_9FIRM</name>
<evidence type="ECO:0000313" key="2">
    <source>
        <dbReference type="Proteomes" id="UP000184386"/>
    </source>
</evidence>
<gene>
    <name evidence="1" type="ORF">SAMN02745136_05081</name>
</gene>
<dbReference type="OrthoDB" id="4377013at2"/>
<proteinExistence type="predicted"/>
<dbReference type="STRING" id="1121322.SAMN02745136_05081"/>
<sequence>MARDLSFWKYKEKNKGFEHSKIYEKLSNAEYVEEVAEIPVDLVKAEIEKVYNGWEKEDENNYILGSEAFELMLTNQFARIDCYGMTEQHMNQMIDVMDKFDCPLYDSAIDVRFE</sequence>
<accession>A0A1M7BCJ8</accession>